<protein>
    <submittedName>
        <fullName evidence="8">U3 small nucleolar RNA-associated protein 15</fullName>
    </submittedName>
</protein>
<dbReference type="SMART" id="SM00320">
    <property type="entry name" value="WD40"/>
    <property type="match status" value="6"/>
</dbReference>
<dbReference type="InterPro" id="IPR001680">
    <property type="entry name" value="WD40_rpt"/>
</dbReference>
<reference evidence="8 9" key="1">
    <citation type="submission" date="2024-02" db="EMBL/GenBank/DDBJ databases">
        <title>Discinaceae phylogenomics.</title>
        <authorList>
            <person name="Dirks A.C."/>
            <person name="James T.Y."/>
        </authorList>
    </citation>
    <scope>NUCLEOTIDE SEQUENCE [LARGE SCALE GENOMIC DNA]</scope>
    <source>
        <strain evidence="8 9">ACD0624</strain>
    </source>
</reference>
<accession>A0ABR3GW80</accession>
<feature type="domain" description="U3 small nucleolar RNA-associated protein 15 C-terminal" evidence="7">
    <location>
        <begin position="374"/>
        <end position="519"/>
    </location>
</feature>
<evidence type="ECO:0000256" key="3">
    <source>
        <dbReference type="ARBA" id="ARBA00022574"/>
    </source>
</evidence>
<dbReference type="Gene3D" id="2.130.10.10">
    <property type="entry name" value="YVTN repeat-like/Quinoprotein amine dehydrogenase"/>
    <property type="match status" value="2"/>
</dbReference>
<keyword evidence="4" id="KW-0677">Repeat</keyword>
<dbReference type="Pfam" id="PF00400">
    <property type="entry name" value="WD40"/>
    <property type="match status" value="3"/>
</dbReference>
<evidence type="ECO:0000256" key="5">
    <source>
        <dbReference type="ARBA" id="ARBA00023242"/>
    </source>
</evidence>
<keyword evidence="9" id="KW-1185">Reference proteome</keyword>
<dbReference type="Proteomes" id="UP001447188">
    <property type="component" value="Unassembled WGS sequence"/>
</dbReference>
<dbReference type="InterPro" id="IPR036322">
    <property type="entry name" value="WD40_repeat_dom_sf"/>
</dbReference>
<dbReference type="PANTHER" id="PTHR19924:SF26">
    <property type="entry name" value="U3 SMALL NUCLEOLAR RNA-ASSOCIATED PROTEIN 15 HOMOLOG"/>
    <property type="match status" value="1"/>
</dbReference>
<keyword evidence="2" id="KW-0698">rRNA processing</keyword>
<dbReference type="PROSITE" id="PS50082">
    <property type="entry name" value="WD_REPEATS_2"/>
    <property type="match status" value="3"/>
</dbReference>
<comment type="subcellular location">
    <subcellularLocation>
        <location evidence="1">Nucleus</location>
        <location evidence="1">Nucleolus</location>
    </subcellularLocation>
</comment>
<dbReference type="PROSITE" id="PS00678">
    <property type="entry name" value="WD_REPEATS_1"/>
    <property type="match status" value="1"/>
</dbReference>
<sequence length="523" mass="57264">MAQPVARIQPTKLPTLPASTTPEQRYWLSFKSPLLIHEYGSVSDIHFSPLVPHDFAITTSTLVKVFSSKTRSVSKTISRFKDVAYSGHIRSDGKIIVAGDATGLIQVFNLASRAILKTWDEHKQPVQVTKFSPSSLTTLLSASDDTTVRLWDLPSGKSTNTFLGHGDYVRNAAFLPSSATSLVVSGSYDGTVRLWDPRTSQVTGSVMTLSHPSAVDALLPMPGATTILVGSGPIVQVWDIVAAKPLTVLQNHQKTVTSIAVSASSAGRRVLTAGLDGHVKIYDPTSWQVVHGVKYPSPVLSVGVSPDEKHLAVGMVGGLLSIRTRSSGKDKIKQNETDKIFDMIAAGIDPITGAGRKGKKEKSSSMKRKLKGLDYKGEGADILINHEFKVKKERLWERELRKGRYADALDGVLKRDTLPLTTFTLFNELRYRNATRAALANRDEVTLQPVLKWLVKYITDPRYVEVIVDIALLILDMYSHALGQSPEFDGLIRRLHDRVSNEVENSKQACQTKGMLGMLLAAS</sequence>
<gene>
    <name evidence="8" type="primary">utp15</name>
    <name evidence="8" type="ORF">Q9L58_000744</name>
</gene>
<evidence type="ECO:0000313" key="8">
    <source>
        <dbReference type="EMBL" id="KAL0640186.1"/>
    </source>
</evidence>
<evidence type="ECO:0000256" key="6">
    <source>
        <dbReference type="PROSITE-ProRule" id="PRU00221"/>
    </source>
</evidence>
<dbReference type="InterPro" id="IPR018983">
    <property type="entry name" value="U3_snoRNA-assocProt_15_C"/>
</dbReference>
<keyword evidence="5" id="KW-0539">Nucleus</keyword>
<keyword evidence="3 6" id="KW-0853">WD repeat</keyword>
<dbReference type="InterPro" id="IPR019775">
    <property type="entry name" value="WD40_repeat_CS"/>
</dbReference>
<comment type="caution">
    <text evidence="8">The sequence shown here is derived from an EMBL/GenBank/DDBJ whole genome shotgun (WGS) entry which is preliminary data.</text>
</comment>
<evidence type="ECO:0000256" key="1">
    <source>
        <dbReference type="ARBA" id="ARBA00004604"/>
    </source>
</evidence>
<evidence type="ECO:0000259" key="7">
    <source>
        <dbReference type="Pfam" id="PF09384"/>
    </source>
</evidence>
<dbReference type="PRINTS" id="PR00320">
    <property type="entry name" value="GPROTEINBRPT"/>
</dbReference>
<proteinExistence type="predicted"/>
<dbReference type="PANTHER" id="PTHR19924">
    <property type="entry name" value="UTP15 U3 SMALL NUCLEOLAR RNA-ASSOCIATED PROTEIN 15 FAMILY MEMBER"/>
    <property type="match status" value="1"/>
</dbReference>
<organism evidence="8 9">
    <name type="scientific">Discina gigas</name>
    <dbReference type="NCBI Taxonomy" id="1032678"/>
    <lineage>
        <taxon>Eukaryota</taxon>
        <taxon>Fungi</taxon>
        <taxon>Dikarya</taxon>
        <taxon>Ascomycota</taxon>
        <taxon>Pezizomycotina</taxon>
        <taxon>Pezizomycetes</taxon>
        <taxon>Pezizales</taxon>
        <taxon>Discinaceae</taxon>
        <taxon>Discina</taxon>
    </lineage>
</organism>
<feature type="repeat" description="WD" evidence="6">
    <location>
        <begin position="119"/>
        <end position="161"/>
    </location>
</feature>
<dbReference type="Pfam" id="PF09384">
    <property type="entry name" value="UTP15_C"/>
    <property type="match status" value="1"/>
</dbReference>
<dbReference type="SUPFAM" id="SSF50978">
    <property type="entry name" value="WD40 repeat-like"/>
    <property type="match status" value="1"/>
</dbReference>
<dbReference type="EMBL" id="JBBBZM010000005">
    <property type="protein sequence ID" value="KAL0640186.1"/>
    <property type="molecule type" value="Genomic_DNA"/>
</dbReference>
<name>A0ABR3GW80_9PEZI</name>
<dbReference type="CDD" id="cd00200">
    <property type="entry name" value="WD40"/>
    <property type="match status" value="1"/>
</dbReference>
<evidence type="ECO:0000256" key="4">
    <source>
        <dbReference type="ARBA" id="ARBA00022737"/>
    </source>
</evidence>
<dbReference type="InterPro" id="IPR020472">
    <property type="entry name" value="WD40_PAC1"/>
</dbReference>
<feature type="repeat" description="WD" evidence="6">
    <location>
        <begin position="249"/>
        <end position="283"/>
    </location>
</feature>
<feature type="repeat" description="WD" evidence="6">
    <location>
        <begin position="162"/>
        <end position="205"/>
    </location>
</feature>
<dbReference type="InterPro" id="IPR015943">
    <property type="entry name" value="WD40/YVTN_repeat-like_dom_sf"/>
</dbReference>
<evidence type="ECO:0000313" key="9">
    <source>
        <dbReference type="Proteomes" id="UP001447188"/>
    </source>
</evidence>
<dbReference type="PROSITE" id="PS50294">
    <property type="entry name" value="WD_REPEATS_REGION"/>
    <property type="match status" value="2"/>
</dbReference>
<evidence type="ECO:0000256" key="2">
    <source>
        <dbReference type="ARBA" id="ARBA00022552"/>
    </source>
</evidence>